<dbReference type="PANTHER" id="PTHR11803">
    <property type="entry name" value="2-IMINOBUTANOATE/2-IMINOPROPANOATE DEAMINASE RIDA"/>
    <property type="match status" value="1"/>
</dbReference>
<dbReference type="InterPro" id="IPR006175">
    <property type="entry name" value="YjgF/YER057c/UK114"/>
</dbReference>
<organism evidence="1 2">
    <name type="scientific">Saxophila tyrrhenica</name>
    <dbReference type="NCBI Taxonomy" id="1690608"/>
    <lineage>
        <taxon>Eukaryota</taxon>
        <taxon>Fungi</taxon>
        <taxon>Dikarya</taxon>
        <taxon>Ascomycota</taxon>
        <taxon>Pezizomycotina</taxon>
        <taxon>Dothideomycetes</taxon>
        <taxon>Dothideomycetidae</taxon>
        <taxon>Mycosphaerellales</taxon>
        <taxon>Extremaceae</taxon>
        <taxon>Saxophila</taxon>
    </lineage>
</organism>
<evidence type="ECO:0000313" key="1">
    <source>
        <dbReference type="EMBL" id="KAK5166060.1"/>
    </source>
</evidence>
<dbReference type="GeneID" id="89929654"/>
<comment type="caution">
    <text evidence="1">The sequence shown here is derived from an EMBL/GenBank/DDBJ whole genome shotgun (WGS) entry which is preliminary data.</text>
</comment>
<name>A0AAV9P4A6_9PEZI</name>
<evidence type="ECO:0000313" key="2">
    <source>
        <dbReference type="Proteomes" id="UP001337655"/>
    </source>
</evidence>
<dbReference type="AlphaFoldDB" id="A0AAV9P4A6"/>
<reference evidence="1 2" key="1">
    <citation type="submission" date="2023-08" db="EMBL/GenBank/DDBJ databases">
        <title>Black Yeasts Isolated from many extreme environments.</title>
        <authorList>
            <person name="Coleine C."/>
            <person name="Stajich J.E."/>
            <person name="Selbmann L."/>
        </authorList>
    </citation>
    <scope>NUCLEOTIDE SEQUENCE [LARGE SCALE GENOMIC DNA]</scope>
    <source>
        <strain evidence="1 2">CCFEE 5935</strain>
    </source>
</reference>
<dbReference type="InterPro" id="IPR035959">
    <property type="entry name" value="RutC-like_sf"/>
</dbReference>
<dbReference type="Pfam" id="PF01042">
    <property type="entry name" value="Ribonuc_L-PSP"/>
    <property type="match status" value="1"/>
</dbReference>
<dbReference type="SUPFAM" id="SSF55298">
    <property type="entry name" value="YjgF-like"/>
    <property type="match status" value="1"/>
</dbReference>
<gene>
    <name evidence="1" type="ORF">LTR77_008321</name>
</gene>
<sequence>MPAVTFHVYEGFGQYAKENLHFSQAVRIGDRVEISGQGGWKANTLPPTLSDSLEEQIDQAFSNIDLAMRAAGGNGISQVYRISSYHARLSATPETMEIMTKALAKWFPDYCPIWTAVGVEALGLSEMMVEIEAVAYDPKE</sequence>
<protein>
    <submittedName>
        <fullName evidence="1">Uncharacterized protein</fullName>
    </submittedName>
</protein>
<dbReference type="GO" id="GO:0005739">
    <property type="term" value="C:mitochondrion"/>
    <property type="evidence" value="ECO:0007669"/>
    <property type="project" value="TreeGrafter"/>
</dbReference>
<keyword evidence="2" id="KW-1185">Reference proteome</keyword>
<accession>A0AAV9P4A6</accession>
<dbReference type="PANTHER" id="PTHR11803:SF39">
    <property type="entry name" value="2-IMINOBUTANOATE_2-IMINOPROPANOATE DEAMINASE"/>
    <property type="match status" value="1"/>
</dbReference>
<dbReference type="Gene3D" id="3.30.1330.40">
    <property type="entry name" value="RutC-like"/>
    <property type="match status" value="1"/>
</dbReference>
<dbReference type="RefSeq" id="XP_064656013.1">
    <property type="nucleotide sequence ID" value="XM_064805553.1"/>
</dbReference>
<dbReference type="GO" id="GO:0019239">
    <property type="term" value="F:deaminase activity"/>
    <property type="evidence" value="ECO:0007669"/>
    <property type="project" value="TreeGrafter"/>
</dbReference>
<dbReference type="GO" id="GO:0005829">
    <property type="term" value="C:cytosol"/>
    <property type="evidence" value="ECO:0007669"/>
    <property type="project" value="TreeGrafter"/>
</dbReference>
<dbReference type="Proteomes" id="UP001337655">
    <property type="component" value="Unassembled WGS sequence"/>
</dbReference>
<dbReference type="EMBL" id="JAVRRT010000014">
    <property type="protein sequence ID" value="KAK5166060.1"/>
    <property type="molecule type" value="Genomic_DNA"/>
</dbReference>
<proteinExistence type="predicted"/>